<evidence type="ECO:0000313" key="3">
    <source>
        <dbReference type="Proteomes" id="UP000827892"/>
    </source>
</evidence>
<protein>
    <submittedName>
        <fullName evidence="2">Uncharacterized protein</fullName>
    </submittedName>
</protein>
<gene>
    <name evidence="2" type="ORF">L3Y34_002052</name>
</gene>
<evidence type="ECO:0000256" key="1">
    <source>
        <dbReference type="SAM" id="SignalP"/>
    </source>
</evidence>
<dbReference type="EMBL" id="CP090893">
    <property type="protein sequence ID" value="ULU02223.1"/>
    <property type="molecule type" value="Genomic_DNA"/>
</dbReference>
<keyword evidence="1" id="KW-0732">Signal</keyword>
<reference evidence="2 3" key="1">
    <citation type="submission" date="2022-05" db="EMBL/GenBank/DDBJ databases">
        <title>Chromosome-level reference genomes for two strains of Caenorhabditis briggsae: an improved platform for comparative genomics.</title>
        <authorList>
            <person name="Stevens L."/>
            <person name="Andersen E.C."/>
        </authorList>
    </citation>
    <scope>NUCLEOTIDE SEQUENCE [LARGE SCALE GENOMIC DNA]</scope>
    <source>
        <strain evidence="2">QX1410_ONT</strain>
        <tissue evidence="2">Whole-organism</tissue>
    </source>
</reference>
<dbReference type="Proteomes" id="UP000827892">
    <property type="component" value="Chromosome III"/>
</dbReference>
<accession>A0AAE9DEF3</accession>
<feature type="chain" id="PRO_5042166410" evidence="1">
    <location>
        <begin position="21"/>
        <end position="74"/>
    </location>
</feature>
<proteinExistence type="predicted"/>
<evidence type="ECO:0000313" key="2">
    <source>
        <dbReference type="EMBL" id="ULU02223.1"/>
    </source>
</evidence>
<sequence>MTSITPFFVFLLIVSSHVNCHLIPPKISISDDGRNSPPNQLTEHLISCGFSFCNPENCKKQEISEGKFQIECQR</sequence>
<feature type="signal peptide" evidence="1">
    <location>
        <begin position="1"/>
        <end position="20"/>
    </location>
</feature>
<dbReference type="AlphaFoldDB" id="A0AAE9DEF3"/>
<name>A0AAE9DEF3_CAEBR</name>
<organism evidence="2 3">
    <name type="scientific">Caenorhabditis briggsae</name>
    <dbReference type="NCBI Taxonomy" id="6238"/>
    <lineage>
        <taxon>Eukaryota</taxon>
        <taxon>Metazoa</taxon>
        <taxon>Ecdysozoa</taxon>
        <taxon>Nematoda</taxon>
        <taxon>Chromadorea</taxon>
        <taxon>Rhabditida</taxon>
        <taxon>Rhabditina</taxon>
        <taxon>Rhabditomorpha</taxon>
        <taxon>Rhabditoidea</taxon>
        <taxon>Rhabditidae</taxon>
        <taxon>Peloderinae</taxon>
        <taxon>Caenorhabditis</taxon>
    </lineage>
</organism>